<dbReference type="GO" id="GO:0005886">
    <property type="term" value="C:plasma membrane"/>
    <property type="evidence" value="ECO:0007669"/>
    <property type="project" value="TreeGrafter"/>
</dbReference>
<dbReference type="EMBL" id="CDQK01000003">
    <property type="protein sequence ID" value="CEP22459.1"/>
    <property type="molecule type" value="Genomic_DNA"/>
</dbReference>
<evidence type="ECO:0000313" key="5">
    <source>
        <dbReference type="Proteomes" id="UP000038830"/>
    </source>
</evidence>
<gene>
    <name evidence="3" type="ORF">BN1211_2825</name>
    <name evidence="4" type="ORF">CYBJADRAFT_123474</name>
</gene>
<evidence type="ECO:0000313" key="6">
    <source>
        <dbReference type="Proteomes" id="UP000094389"/>
    </source>
</evidence>
<reference evidence="4 6" key="3">
    <citation type="journal article" date="2016" name="Proc. Natl. Acad. Sci. U.S.A.">
        <title>Comparative genomics of biotechnologically important yeasts.</title>
        <authorList>
            <person name="Riley R."/>
            <person name="Haridas S."/>
            <person name="Wolfe K.H."/>
            <person name="Lopes M.R."/>
            <person name="Hittinger C.T."/>
            <person name="Goeker M."/>
            <person name="Salamov A.A."/>
            <person name="Wisecaver J.H."/>
            <person name="Long T.M."/>
            <person name="Calvey C.H."/>
            <person name="Aerts A.L."/>
            <person name="Barry K.W."/>
            <person name="Choi C."/>
            <person name="Clum A."/>
            <person name="Coughlan A.Y."/>
            <person name="Deshpande S."/>
            <person name="Douglass A.P."/>
            <person name="Hanson S.J."/>
            <person name="Klenk H.-P."/>
            <person name="LaButti K.M."/>
            <person name="Lapidus A."/>
            <person name="Lindquist E.A."/>
            <person name="Lipzen A.M."/>
            <person name="Meier-Kolthoff J.P."/>
            <person name="Ohm R.A."/>
            <person name="Otillar R.P."/>
            <person name="Pangilinan J.L."/>
            <person name="Peng Y."/>
            <person name="Rokas A."/>
            <person name="Rosa C.A."/>
            <person name="Scheuner C."/>
            <person name="Sibirny A.A."/>
            <person name="Slot J.C."/>
            <person name="Stielow J.B."/>
            <person name="Sun H."/>
            <person name="Kurtzman C.P."/>
            <person name="Blackwell M."/>
            <person name="Grigoriev I.V."/>
            <person name="Jeffries T.W."/>
        </authorList>
    </citation>
    <scope>NUCLEOTIDE SEQUENCE [LARGE SCALE GENOMIC DNA]</scope>
    <source>
        <strain evidence="6">ATCC 18201 / CBS 1600 / BCRC 20928 / JCM 3617 / NBRC 0987 / NRRL Y-1542</strain>
        <strain evidence="4">NRRL Y-1542</strain>
    </source>
</reference>
<dbReference type="GO" id="GO:0006887">
    <property type="term" value="P:exocytosis"/>
    <property type="evidence" value="ECO:0007669"/>
    <property type="project" value="TreeGrafter"/>
</dbReference>
<reference evidence="3" key="1">
    <citation type="submission" date="2014-12" db="EMBL/GenBank/DDBJ databases">
        <authorList>
            <person name="Jaenicke S."/>
        </authorList>
    </citation>
    <scope>NUCLEOTIDE SEQUENCE [LARGE SCALE GENOMIC DNA]</scope>
    <source>
        <strain evidence="3">CBS1600</strain>
    </source>
</reference>
<evidence type="ECO:0000313" key="3">
    <source>
        <dbReference type="EMBL" id="CEP22459.1"/>
    </source>
</evidence>
<dbReference type="InterPro" id="IPR036322">
    <property type="entry name" value="WD40_repeat_dom_sf"/>
</dbReference>
<name>A0A0H5CCV8_CYBJN</name>
<accession>A0A1E4S778</accession>
<dbReference type="Proteomes" id="UP000094389">
    <property type="component" value="Unassembled WGS sequence"/>
</dbReference>
<proteinExistence type="predicted"/>
<dbReference type="SUPFAM" id="SSF50978">
    <property type="entry name" value="WD40 repeat-like"/>
    <property type="match status" value="2"/>
</dbReference>
<evidence type="ECO:0000259" key="2">
    <source>
        <dbReference type="Pfam" id="PF08596"/>
    </source>
</evidence>
<organism evidence="3 5">
    <name type="scientific">Cyberlindnera jadinii (strain ATCC 18201 / CBS 1600 / BCRC 20928 / JCM 3617 / NBRC 0987 / NRRL Y-1542)</name>
    <name type="common">Torula yeast</name>
    <name type="synonym">Candida utilis</name>
    <dbReference type="NCBI Taxonomy" id="983966"/>
    <lineage>
        <taxon>Eukaryota</taxon>
        <taxon>Fungi</taxon>
        <taxon>Dikarya</taxon>
        <taxon>Ascomycota</taxon>
        <taxon>Saccharomycotina</taxon>
        <taxon>Saccharomycetes</taxon>
        <taxon>Phaffomycetales</taxon>
        <taxon>Phaffomycetaceae</taxon>
        <taxon>Cyberlindnera</taxon>
    </lineage>
</organism>
<dbReference type="OMA" id="QIYVFGQ"/>
<feature type="region of interest" description="Disordered" evidence="1">
    <location>
        <begin position="916"/>
        <end position="945"/>
    </location>
</feature>
<dbReference type="AlphaFoldDB" id="A0A0H5CCV8"/>
<dbReference type="InterPro" id="IPR013905">
    <property type="entry name" value="Lgl_C_dom"/>
</dbReference>
<dbReference type="PANTHER" id="PTHR10241:SF25">
    <property type="entry name" value="TOMOSYN, ISOFORM C"/>
    <property type="match status" value="1"/>
</dbReference>
<protein>
    <recommendedName>
        <fullName evidence="2">Lethal giant larvae (Lgl)-like C-terminal domain-containing protein</fullName>
    </recommendedName>
</protein>
<feature type="domain" description="Lethal giant larvae (Lgl)-like C-terminal" evidence="2">
    <location>
        <begin position="513"/>
        <end position="900"/>
    </location>
</feature>
<dbReference type="GO" id="GO:0005737">
    <property type="term" value="C:cytoplasm"/>
    <property type="evidence" value="ECO:0007669"/>
    <property type="project" value="TreeGrafter"/>
</dbReference>
<dbReference type="GO" id="GO:0019905">
    <property type="term" value="F:syntaxin binding"/>
    <property type="evidence" value="ECO:0007669"/>
    <property type="project" value="TreeGrafter"/>
</dbReference>
<dbReference type="OrthoDB" id="19944at2759"/>
<sequence>MFKSKRIKSTVANAIKSVGTADLSQGLTGKSFALDDVGRFGISGKAVAMAYDPVQSLLAISTDAGTIHVFGQQQVEVILTARTAIKHMRFVKGVYLVCLDAKSTIYVFSIYSNQQLSAFSPPGVVTAFETDPSLDWLVLGLQNGSIVAYDIDRGNLTRFKLDNLQKRVLPKEKLSQVVSIQFNPRDIGTLLVAYDKCALVYSLASDEIKTSMVYEIPPYAPGGDGQMGSAIRYPKLLQATYHPNSLNVLTAHEDGSLVFWDALTGELLQARSLFDTYVNLTQKGGGSAQQGPTNERFLKVKWICHADPDDTSLIIAGGDTPEGQGIHNLSVLHFGVAPKYSLTSYEKMGKYYAEPKQLRFLPIQNTSSLIDFLPFATRSPFFDGGHDPRFLLALLDTGEVENLRLPSGTLNYKSTLLPQSLLWIHPRTTISDTFAVPKQQWLGMVARPSKHENLLQGGIPKKTNLKVNAMRSALGTGHVNGSVRLFDSSYSELPESTVLEANVSQTLNTISGVAVEKISFAGDNAELAVATEGGDVVLYKFGVNKRFDPNMRTLEVNMDALSIGRERKLMVDLRDRTPNFKDGFLPICAIHGQRGRISALKNSGIGFVAIAYECGDLIIVDRRGPAVIYEDNITRKHTAESGRITSLEFSIMTYGDDGYSSILLFGGTDAGECLTFKILPESSGRFSAQLVDVVRTNQGEILDIVPFKQQTGTPAIATFDVFHQLADGLLIAGEVLLVSTQDLRIFIPGKAKLSQKLFNHPVMAASLSIVAIKGSTAKPYASCVPTLLANGVIKVLSLPELREIKSLELPFNVDARFGRYSSVLPSGDVLVRISGSQACLVNICGTGQSFAQQPKDQLVTQKRIPYRPQIGTAQWMKGVKPMTYDELDRLIGGEYRSRPKTKESEIANGQVTLEAVSGKSGNSSEDDFAYTKPVRGRTNGGYDPTRSVFRTVQNGYNTVEESINDYATKANQSMNETINDAKKDLVKGLVRSKFGI</sequence>
<keyword evidence="6" id="KW-1185">Reference proteome</keyword>
<dbReference type="Proteomes" id="UP000038830">
    <property type="component" value="Unassembled WGS sequence"/>
</dbReference>
<dbReference type="InterPro" id="IPR015943">
    <property type="entry name" value="WD40/YVTN_repeat-like_dom_sf"/>
</dbReference>
<evidence type="ECO:0000256" key="1">
    <source>
        <dbReference type="SAM" id="MobiDB-lite"/>
    </source>
</evidence>
<dbReference type="STRING" id="983966.A0A0H5CCV8"/>
<dbReference type="GO" id="GO:0006893">
    <property type="term" value="P:Golgi to plasma membrane transport"/>
    <property type="evidence" value="ECO:0007669"/>
    <property type="project" value="TreeGrafter"/>
</dbReference>
<dbReference type="GeneID" id="30986881"/>
<dbReference type="GO" id="GO:0045159">
    <property type="term" value="F:myosin II binding"/>
    <property type="evidence" value="ECO:0007669"/>
    <property type="project" value="TreeGrafter"/>
</dbReference>
<evidence type="ECO:0000313" key="4">
    <source>
        <dbReference type="EMBL" id="ODV75313.1"/>
    </source>
</evidence>
<reference evidence="5" key="2">
    <citation type="journal article" date="2015" name="J. Biotechnol.">
        <title>The structure of the Cyberlindnera jadinii genome and its relation to Candida utilis analyzed by the occurrence of single nucleotide polymorphisms.</title>
        <authorList>
            <person name="Rupp O."/>
            <person name="Brinkrolf K."/>
            <person name="Buerth C."/>
            <person name="Kunigo M."/>
            <person name="Schneider J."/>
            <person name="Jaenicke S."/>
            <person name="Goesmann A."/>
            <person name="Puehler A."/>
            <person name="Jaeger K.-E."/>
            <person name="Ernst J.F."/>
        </authorList>
    </citation>
    <scope>NUCLEOTIDE SEQUENCE [LARGE SCALE GENOMIC DNA]</scope>
    <source>
        <strain evidence="5">ATCC 18201 / CBS 1600 / BCRC 20928 / JCM 3617 / NBRC 0987 / NRRL Y-1542</strain>
    </source>
</reference>
<dbReference type="EMBL" id="KV453926">
    <property type="protein sequence ID" value="ODV75313.1"/>
    <property type="molecule type" value="Genomic_DNA"/>
</dbReference>
<dbReference type="PANTHER" id="PTHR10241">
    <property type="entry name" value="LETHAL 2 GIANT LARVAE PROTEIN"/>
    <property type="match status" value="1"/>
</dbReference>
<accession>A0A0H5CCV8</accession>
<dbReference type="Pfam" id="PF08596">
    <property type="entry name" value="Lgl_C"/>
    <property type="match status" value="1"/>
</dbReference>
<dbReference type="RefSeq" id="XP_020072352.1">
    <property type="nucleotide sequence ID" value="XM_020212485.1"/>
</dbReference>
<dbReference type="Gene3D" id="2.130.10.10">
    <property type="entry name" value="YVTN repeat-like/Quinoprotein amine dehydrogenase"/>
    <property type="match status" value="1"/>
</dbReference>
<dbReference type="GO" id="GO:0005096">
    <property type="term" value="F:GTPase activator activity"/>
    <property type="evidence" value="ECO:0007669"/>
    <property type="project" value="TreeGrafter"/>
</dbReference>